<keyword evidence="2" id="KW-0614">Plasmid</keyword>
<geneLocation type="plasmid" evidence="3">
    <name>pvpsd2016-4</name>
</geneLocation>
<dbReference type="RefSeq" id="WP_085576797.1">
    <property type="nucleotide sequence ID" value="NZ_CP034303.1"/>
</dbReference>
<feature type="transmembrane region" description="Helical" evidence="1">
    <location>
        <begin position="48"/>
        <end position="66"/>
    </location>
</feature>
<gene>
    <name evidence="2" type="ORF">EHC69_29070</name>
</gene>
<organism evidence="2 3">
    <name type="scientific">Vibrio parahaemolyticus</name>
    <dbReference type="NCBI Taxonomy" id="670"/>
    <lineage>
        <taxon>Bacteria</taxon>
        <taxon>Pseudomonadati</taxon>
        <taxon>Pseudomonadota</taxon>
        <taxon>Gammaproteobacteria</taxon>
        <taxon>Vibrionales</taxon>
        <taxon>Vibrionaceae</taxon>
        <taxon>Vibrio</taxon>
    </lineage>
</organism>
<dbReference type="Proteomes" id="UP000464718">
    <property type="component" value="Plasmid pvpsd2016-4"/>
</dbReference>
<dbReference type="NCBIfam" id="NF010395">
    <property type="entry name" value="PRK13823.1"/>
    <property type="match status" value="1"/>
</dbReference>
<protein>
    <submittedName>
        <fullName evidence="2">Conjugal transfer protein TrbD</fullName>
    </submittedName>
</protein>
<keyword evidence="1" id="KW-0472">Membrane</keyword>
<dbReference type="AlphaFoldDB" id="A0AAX1G1A1"/>
<name>A0AAX1G1A1_VIBPH</name>
<evidence type="ECO:0000256" key="1">
    <source>
        <dbReference type="SAM" id="Phobius"/>
    </source>
</evidence>
<dbReference type="EMBL" id="CP034303">
    <property type="protein sequence ID" value="QHH13314.1"/>
    <property type="molecule type" value="Genomic_DNA"/>
</dbReference>
<proteinExistence type="predicted"/>
<reference evidence="2 3" key="1">
    <citation type="submission" date="2018-12" db="EMBL/GenBank/DDBJ databases">
        <title>Genomic insights into the evolutionary origins and pathogenicity of five Vibrio parahaemolyticus strains isolated from the shrimp with acute hepatopancreatic necrosis disease (AHPND).</title>
        <authorList>
            <person name="Yang Q."/>
            <person name="Dong X."/>
            <person name="Xie G."/>
            <person name="Fu S."/>
            <person name="Zou P."/>
            <person name="Sun J."/>
            <person name="Wang Y."/>
            <person name="Huang J."/>
        </authorList>
    </citation>
    <scope>NUCLEOTIDE SEQUENCE [LARGE SCALE GENOMIC DNA]</scope>
    <source>
        <strain evidence="2 3">20160303005-1</strain>
        <plasmid evidence="3">pvpsd2016-4</plasmid>
    </source>
</reference>
<feature type="transmembrane region" description="Helical" evidence="1">
    <location>
        <begin position="26"/>
        <end position="42"/>
    </location>
</feature>
<keyword evidence="1" id="KW-0812">Transmembrane</keyword>
<accession>A0AAX1G1A1</accession>
<evidence type="ECO:0000313" key="3">
    <source>
        <dbReference type="Proteomes" id="UP000464718"/>
    </source>
</evidence>
<sequence length="104" mass="11785">MDDDDDLQFEPIYPFNRANLMMGGDRLLVIGAASAGLVLVVLQNVYTAVTGVVLFLLMLLVTRVMAKNDALLRPVYYRYSKLQRYYPAVSVKYLHKPSTSLRAR</sequence>
<keyword evidence="1" id="KW-1133">Transmembrane helix</keyword>
<evidence type="ECO:0000313" key="2">
    <source>
        <dbReference type="EMBL" id="QHH13314.1"/>
    </source>
</evidence>